<proteinExistence type="predicted"/>
<evidence type="ECO:0000313" key="1">
    <source>
        <dbReference type="EMBL" id="SNR87590.1"/>
    </source>
</evidence>
<dbReference type="AlphaFoldDB" id="A0A238ZW69"/>
<dbReference type="EMBL" id="FZNS01000010">
    <property type="protein sequence ID" value="SNR87590.1"/>
    <property type="molecule type" value="Genomic_DNA"/>
</dbReference>
<dbReference type="Proteomes" id="UP000198310">
    <property type="component" value="Unassembled WGS sequence"/>
</dbReference>
<dbReference type="RefSeq" id="WP_089333708.1">
    <property type="nucleotide sequence ID" value="NZ_FZNS01000010.1"/>
</dbReference>
<sequence length="117" mass="12526">MSTSLALAPPAATLTVPAAAYVALAGIYFRHGSDWLELGESTFLEAGLSSTITLLEPLTPAPTRAAIGSLRQGTYCREGRTLSREQLLSELEACPVAFRAQVEYSALVRAWMVQLKG</sequence>
<evidence type="ECO:0000313" key="2">
    <source>
        <dbReference type="Proteomes" id="UP000198310"/>
    </source>
</evidence>
<protein>
    <submittedName>
        <fullName evidence="1">Uncharacterized protein</fullName>
    </submittedName>
</protein>
<reference evidence="2" key="1">
    <citation type="submission" date="2017-06" db="EMBL/GenBank/DDBJ databases">
        <authorList>
            <person name="Varghese N."/>
            <person name="Submissions S."/>
        </authorList>
    </citation>
    <scope>NUCLEOTIDE SEQUENCE [LARGE SCALE GENOMIC DNA]</scope>
    <source>
        <strain evidence="2">DSM 28041</strain>
    </source>
</reference>
<accession>A0A238ZW69</accession>
<keyword evidence="2" id="KW-1185">Reference proteome</keyword>
<organism evidence="1 2">
    <name type="scientific">Hymenobacter mucosus</name>
    <dbReference type="NCBI Taxonomy" id="1411120"/>
    <lineage>
        <taxon>Bacteria</taxon>
        <taxon>Pseudomonadati</taxon>
        <taxon>Bacteroidota</taxon>
        <taxon>Cytophagia</taxon>
        <taxon>Cytophagales</taxon>
        <taxon>Hymenobacteraceae</taxon>
        <taxon>Hymenobacter</taxon>
    </lineage>
</organism>
<name>A0A238ZW69_9BACT</name>
<gene>
    <name evidence="1" type="ORF">SAMN06269173_11028</name>
</gene>